<dbReference type="AlphaFoldDB" id="A0AAD8HJ06"/>
<dbReference type="InterPro" id="IPR036047">
    <property type="entry name" value="F-box-like_dom_sf"/>
</dbReference>
<dbReference type="CDD" id="cd22157">
    <property type="entry name" value="F-box_AtFBW1-like"/>
    <property type="match status" value="1"/>
</dbReference>
<keyword evidence="3" id="KW-1185">Reference proteome</keyword>
<reference evidence="2" key="2">
    <citation type="submission" date="2023-05" db="EMBL/GenBank/DDBJ databases">
        <authorList>
            <person name="Schelkunov M.I."/>
        </authorList>
    </citation>
    <scope>NUCLEOTIDE SEQUENCE</scope>
    <source>
        <strain evidence="2">Hsosn_3</strain>
        <tissue evidence="2">Leaf</tissue>
    </source>
</reference>
<accession>A0AAD8HJ06</accession>
<dbReference type="SMART" id="SM00256">
    <property type="entry name" value="FBOX"/>
    <property type="match status" value="1"/>
</dbReference>
<dbReference type="InterPro" id="IPR017451">
    <property type="entry name" value="F-box-assoc_interact_dom"/>
</dbReference>
<dbReference type="NCBIfam" id="TIGR01640">
    <property type="entry name" value="F_box_assoc_1"/>
    <property type="match status" value="1"/>
</dbReference>
<dbReference type="Proteomes" id="UP001237642">
    <property type="component" value="Unassembled WGS sequence"/>
</dbReference>
<dbReference type="InterPro" id="IPR006527">
    <property type="entry name" value="F-box-assoc_dom_typ1"/>
</dbReference>
<comment type="caution">
    <text evidence="2">The sequence shown here is derived from an EMBL/GenBank/DDBJ whole genome shotgun (WGS) entry which is preliminary data.</text>
</comment>
<dbReference type="EMBL" id="JAUIZM010000009">
    <property type="protein sequence ID" value="KAK1367169.1"/>
    <property type="molecule type" value="Genomic_DNA"/>
</dbReference>
<evidence type="ECO:0000313" key="3">
    <source>
        <dbReference type="Proteomes" id="UP001237642"/>
    </source>
</evidence>
<proteinExistence type="predicted"/>
<protein>
    <submittedName>
        <fullName evidence="2">F-box domain-containing protein</fullName>
    </submittedName>
</protein>
<dbReference type="PANTHER" id="PTHR31672:SF13">
    <property type="entry name" value="F-BOX PROTEIN CPR30-LIKE"/>
    <property type="match status" value="1"/>
</dbReference>
<reference evidence="2" key="1">
    <citation type="submission" date="2023-02" db="EMBL/GenBank/DDBJ databases">
        <title>Genome of toxic invasive species Heracleum sosnowskyi carries increased number of genes despite the absence of recent whole-genome duplications.</title>
        <authorList>
            <person name="Schelkunov M."/>
            <person name="Shtratnikova V."/>
            <person name="Makarenko M."/>
            <person name="Klepikova A."/>
            <person name="Omelchenko D."/>
            <person name="Novikova G."/>
            <person name="Obukhova E."/>
            <person name="Bogdanov V."/>
            <person name="Penin A."/>
            <person name="Logacheva M."/>
        </authorList>
    </citation>
    <scope>NUCLEOTIDE SEQUENCE</scope>
    <source>
        <strain evidence="2">Hsosn_3</strain>
        <tissue evidence="2">Leaf</tissue>
    </source>
</reference>
<dbReference type="Gene3D" id="1.20.1280.50">
    <property type="match status" value="1"/>
</dbReference>
<dbReference type="PANTHER" id="PTHR31672">
    <property type="entry name" value="BNACNNG10540D PROTEIN"/>
    <property type="match status" value="1"/>
</dbReference>
<evidence type="ECO:0000313" key="2">
    <source>
        <dbReference type="EMBL" id="KAK1367169.1"/>
    </source>
</evidence>
<name>A0AAD8HJ06_9APIA</name>
<dbReference type="SUPFAM" id="SSF81383">
    <property type="entry name" value="F-box domain"/>
    <property type="match status" value="1"/>
</dbReference>
<dbReference type="InterPro" id="IPR050796">
    <property type="entry name" value="SCF_F-box_component"/>
</dbReference>
<organism evidence="2 3">
    <name type="scientific">Heracleum sosnowskyi</name>
    <dbReference type="NCBI Taxonomy" id="360622"/>
    <lineage>
        <taxon>Eukaryota</taxon>
        <taxon>Viridiplantae</taxon>
        <taxon>Streptophyta</taxon>
        <taxon>Embryophyta</taxon>
        <taxon>Tracheophyta</taxon>
        <taxon>Spermatophyta</taxon>
        <taxon>Magnoliopsida</taxon>
        <taxon>eudicotyledons</taxon>
        <taxon>Gunneridae</taxon>
        <taxon>Pentapetalae</taxon>
        <taxon>asterids</taxon>
        <taxon>campanulids</taxon>
        <taxon>Apiales</taxon>
        <taxon>Apiaceae</taxon>
        <taxon>Apioideae</taxon>
        <taxon>apioid superclade</taxon>
        <taxon>Tordylieae</taxon>
        <taxon>Tordyliinae</taxon>
        <taxon>Heracleum</taxon>
    </lineage>
</organism>
<evidence type="ECO:0000259" key="1">
    <source>
        <dbReference type="SMART" id="SM00256"/>
    </source>
</evidence>
<dbReference type="Pfam" id="PF00646">
    <property type="entry name" value="F-box"/>
    <property type="match status" value="1"/>
</dbReference>
<dbReference type="Pfam" id="PF07734">
    <property type="entry name" value="FBA_1"/>
    <property type="match status" value="1"/>
</dbReference>
<sequence length="465" mass="53216">MVEFPVGGRKMSGALRDEAVNSGTRGGASRSNGWSYSFVYQESPGKCEYLSLFNCNGLQSRMMNATVHLAEDLLAEILVRLPVKDLLRSRCVSKPWCSLIDSPRFVRAHLKRSIECKTNKGVIFRGFHAYSVDFDSLDDTTAVKIDEPLTTLLCGTGVVGSCNGLLCLYQKKTDIFLWNPGTRKCRVLPTAPTDFVRPYDIDPTFIRGFGYDAVNDDYKVLRILNPYGRDNLTGSKVVVYSLKTNSWRRLQSISNHFRLSPSCGMFVGGALHWITIKTLGLESCLSILAFDLAIENHREVPMPNVRNKNPNEWSLCIFAESLCVLIHDPFVSIDVWLMNEYGDGNSWCKLFSLEHRQFVRFKYVRPVAYSKSRRDVLVEVGDEKVMWYTFSCDKVMWYNLERKNIRAVKIANMPDVFHDLEVYTESLVPLDYTFSCDGKQPQEKQKQQKRNERDRFLSKGFKLVL</sequence>
<feature type="domain" description="F-box" evidence="1">
    <location>
        <begin position="69"/>
        <end position="109"/>
    </location>
</feature>
<dbReference type="InterPro" id="IPR001810">
    <property type="entry name" value="F-box_dom"/>
</dbReference>
<gene>
    <name evidence="2" type="ORF">POM88_042730</name>
</gene>